<evidence type="ECO:0000313" key="3">
    <source>
        <dbReference type="Proteomes" id="UP000199470"/>
    </source>
</evidence>
<dbReference type="Proteomes" id="UP000199470">
    <property type="component" value="Unassembled WGS sequence"/>
</dbReference>
<evidence type="ECO:0000256" key="1">
    <source>
        <dbReference type="SAM" id="Phobius"/>
    </source>
</evidence>
<feature type="transmembrane region" description="Helical" evidence="1">
    <location>
        <begin position="85"/>
        <end position="103"/>
    </location>
</feature>
<gene>
    <name evidence="2" type="ORF">SAMN02982985_03414</name>
</gene>
<proteinExistence type="predicted"/>
<reference evidence="2 3" key="1">
    <citation type="submission" date="2016-10" db="EMBL/GenBank/DDBJ databases">
        <authorList>
            <person name="de Groot N.N."/>
        </authorList>
    </citation>
    <scope>NUCLEOTIDE SEQUENCE [LARGE SCALE GENOMIC DNA]</scope>
    <source>
        <strain evidence="2 3">ATCC 43154</strain>
    </source>
</reference>
<name>A0A1I4PHH0_9BURK</name>
<dbReference type="InterPro" id="IPR025495">
    <property type="entry name" value="DUF4386"/>
</dbReference>
<evidence type="ECO:0008006" key="4">
    <source>
        <dbReference type="Google" id="ProtNLM"/>
    </source>
</evidence>
<keyword evidence="3" id="KW-1185">Reference proteome</keyword>
<sequence length="238" mass="25840">MFYARLAGFVYLLLIVMYMSGEFIIAGIVGDGDFAAAARNAGASEHLYRLALALQVLTPLCTIALAYGLYVAVKPVNERLAQMALLFRLGETFIGAVALVFSFEQLRIYTAFNSAGGAVEQWQALMTLARHSHFVLFNTSTLFFSCGSILFFSLFLKSAYLPKVQAVFGIVASVLVVLVSLTNFVLPEHAALTQFGFAPMFVSEIVTGLWLLFRGVRFDRVASNTPATATRAPGAKPA</sequence>
<feature type="transmembrane region" description="Helical" evidence="1">
    <location>
        <begin position="192"/>
        <end position="213"/>
    </location>
</feature>
<evidence type="ECO:0000313" key="2">
    <source>
        <dbReference type="EMBL" id="SFM27114.1"/>
    </source>
</evidence>
<accession>A0A1I4PHH0</accession>
<keyword evidence="1" id="KW-0812">Transmembrane</keyword>
<feature type="transmembrane region" description="Helical" evidence="1">
    <location>
        <begin position="167"/>
        <end position="186"/>
    </location>
</feature>
<protein>
    <recommendedName>
        <fullName evidence="4">DUF4386 domain-containing protein</fullName>
    </recommendedName>
</protein>
<feature type="transmembrane region" description="Helical" evidence="1">
    <location>
        <begin position="9"/>
        <end position="30"/>
    </location>
</feature>
<organism evidence="2 3">
    <name type="scientific">Rugamonas rubra</name>
    <dbReference type="NCBI Taxonomy" id="758825"/>
    <lineage>
        <taxon>Bacteria</taxon>
        <taxon>Pseudomonadati</taxon>
        <taxon>Pseudomonadota</taxon>
        <taxon>Betaproteobacteria</taxon>
        <taxon>Burkholderiales</taxon>
        <taxon>Oxalobacteraceae</taxon>
        <taxon>Telluria group</taxon>
        <taxon>Rugamonas</taxon>
    </lineage>
</organism>
<feature type="transmembrane region" description="Helical" evidence="1">
    <location>
        <begin position="50"/>
        <end position="73"/>
    </location>
</feature>
<dbReference type="AlphaFoldDB" id="A0A1I4PHH0"/>
<keyword evidence="1" id="KW-0472">Membrane</keyword>
<dbReference type="EMBL" id="FOTW01000016">
    <property type="protein sequence ID" value="SFM27114.1"/>
    <property type="molecule type" value="Genomic_DNA"/>
</dbReference>
<feature type="transmembrane region" description="Helical" evidence="1">
    <location>
        <begin position="134"/>
        <end position="155"/>
    </location>
</feature>
<keyword evidence="1" id="KW-1133">Transmembrane helix</keyword>
<dbReference type="Pfam" id="PF14329">
    <property type="entry name" value="DUF4386"/>
    <property type="match status" value="1"/>
</dbReference>